<keyword evidence="3" id="KW-0378">Hydrolase</keyword>
<dbReference type="Pfam" id="PF01343">
    <property type="entry name" value="Peptidase_S49"/>
    <property type="match status" value="1"/>
</dbReference>
<evidence type="ECO:0000256" key="1">
    <source>
        <dbReference type="ARBA" id="ARBA00008683"/>
    </source>
</evidence>
<keyword evidence="4" id="KW-0720">Serine protease</keyword>
<gene>
    <name evidence="6" type="ORF">DESUT3_24880</name>
</gene>
<dbReference type="PANTHER" id="PTHR42987:SF7">
    <property type="entry name" value="SIGNAL PEPTIDE PEPTIDASE SPPA-RELATED"/>
    <property type="match status" value="1"/>
</dbReference>
<evidence type="ECO:0000256" key="3">
    <source>
        <dbReference type="ARBA" id="ARBA00022801"/>
    </source>
</evidence>
<sequence>MKKRPFLMAFLTLGAIFLFFLALVYAVSGLSGPSRSFPIGEKIGVIEIAGVITASKTINEQLVNFREDSSVKAIVLRIDSPGGGVGPSQEIYEEVRKANEIKPVVASMGSVAASGGYYVAAPARSILANPGTITGSIGVIMEFTNFQELLEKIGLKSQVVKSGEHKDIGSPVRPMSEADRAILQSLIDDVHAQFVSAVAEGRQMTTEEVAPLADGRIFTGRQALEQGLVDELGNLQDAIDVAARMAGIEGEPRVIYPAEKKPKIFDYLIEETASQLQRGLQERGGAGPQFLWSGVK</sequence>
<dbReference type="PANTHER" id="PTHR42987">
    <property type="entry name" value="PEPTIDASE S49"/>
    <property type="match status" value="1"/>
</dbReference>
<evidence type="ECO:0000256" key="2">
    <source>
        <dbReference type="ARBA" id="ARBA00022670"/>
    </source>
</evidence>
<dbReference type="InterPro" id="IPR029045">
    <property type="entry name" value="ClpP/crotonase-like_dom_sf"/>
</dbReference>
<evidence type="ECO:0000259" key="5">
    <source>
        <dbReference type="Pfam" id="PF01343"/>
    </source>
</evidence>
<proteinExistence type="inferred from homology"/>
<name>A0ABN6E1Q8_9BACT</name>
<dbReference type="SUPFAM" id="SSF52096">
    <property type="entry name" value="ClpP/crotonase"/>
    <property type="match status" value="1"/>
</dbReference>
<keyword evidence="2" id="KW-0645">Protease</keyword>
<dbReference type="Gene3D" id="3.90.226.10">
    <property type="entry name" value="2-enoyl-CoA Hydratase, Chain A, domain 1"/>
    <property type="match status" value="2"/>
</dbReference>
<dbReference type="Proteomes" id="UP001319827">
    <property type="component" value="Chromosome"/>
</dbReference>
<dbReference type="InterPro" id="IPR004635">
    <property type="entry name" value="Pept_S49_SppA"/>
</dbReference>
<evidence type="ECO:0000256" key="4">
    <source>
        <dbReference type="ARBA" id="ARBA00022825"/>
    </source>
</evidence>
<evidence type="ECO:0000313" key="7">
    <source>
        <dbReference type="Proteomes" id="UP001319827"/>
    </source>
</evidence>
<dbReference type="RefSeq" id="WP_221248841.1">
    <property type="nucleotide sequence ID" value="NZ_AP024355.1"/>
</dbReference>
<keyword evidence="7" id="KW-1185">Reference proteome</keyword>
<reference evidence="6 7" key="1">
    <citation type="journal article" date="2016" name="C (Basel)">
        <title>Selective Growth of and Electricity Production by Marine Exoelectrogenic Bacteria in Self-Aggregated Hydrogel of Microbially Reduced Graphene Oxide.</title>
        <authorList>
            <person name="Yoshida N."/>
            <person name="Goto Y."/>
            <person name="Miyata Y."/>
        </authorList>
    </citation>
    <scope>NUCLEOTIDE SEQUENCE [LARGE SCALE GENOMIC DNA]</scope>
    <source>
        <strain evidence="6 7">NIT-T3</strain>
    </source>
</reference>
<dbReference type="InterPro" id="IPR047272">
    <property type="entry name" value="S49_SppA_C"/>
</dbReference>
<dbReference type="CDD" id="cd07023">
    <property type="entry name" value="S49_Sppa_N_C"/>
    <property type="match status" value="1"/>
</dbReference>
<protein>
    <submittedName>
        <fullName evidence="6">Multidrug transporter</fullName>
    </submittedName>
</protein>
<evidence type="ECO:0000313" key="6">
    <source>
        <dbReference type="EMBL" id="BCR05419.1"/>
    </source>
</evidence>
<dbReference type="NCBIfam" id="TIGR00706">
    <property type="entry name" value="SppA_dom"/>
    <property type="match status" value="1"/>
</dbReference>
<reference evidence="6 7" key="2">
    <citation type="journal article" date="2021" name="Int. J. Syst. Evol. Microbiol.">
        <title>Isolation and Polyphasic Characterization of Desulfuromonas versatilis sp. Nov., an Electrogenic Bacteria Capable of Versatile Metabolism Isolated from a Graphene Oxide-Reducing Enrichment Culture.</title>
        <authorList>
            <person name="Xie L."/>
            <person name="Yoshida N."/>
            <person name="Ishii S."/>
            <person name="Meng L."/>
        </authorList>
    </citation>
    <scope>NUCLEOTIDE SEQUENCE [LARGE SCALE GENOMIC DNA]</scope>
    <source>
        <strain evidence="6 7">NIT-T3</strain>
    </source>
</reference>
<dbReference type="InterPro" id="IPR002142">
    <property type="entry name" value="Peptidase_S49"/>
</dbReference>
<accession>A0ABN6E1Q8</accession>
<dbReference type="EMBL" id="AP024355">
    <property type="protein sequence ID" value="BCR05419.1"/>
    <property type="molecule type" value="Genomic_DNA"/>
</dbReference>
<comment type="similarity">
    <text evidence="1">Belongs to the peptidase S49 family.</text>
</comment>
<organism evidence="6 7">
    <name type="scientific">Desulfuromonas versatilis</name>
    <dbReference type="NCBI Taxonomy" id="2802975"/>
    <lineage>
        <taxon>Bacteria</taxon>
        <taxon>Pseudomonadati</taxon>
        <taxon>Thermodesulfobacteriota</taxon>
        <taxon>Desulfuromonadia</taxon>
        <taxon>Desulfuromonadales</taxon>
        <taxon>Desulfuromonadaceae</taxon>
        <taxon>Desulfuromonas</taxon>
    </lineage>
</organism>
<feature type="domain" description="Peptidase S49" evidence="5">
    <location>
        <begin position="99"/>
        <end position="248"/>
    </location>
</feature>